<keyword evidence="3" id="KW-1185">Reference proteome</keyword>
<name>A0A5J6ZBH1_9CORY</name>
<proteinExistence type="predicted"/>
<evidence type="ECO:0000313" key="3">
    <source>
        <dbReference type="Proteomes" id="UP000326711"/>
    </source>
</evidence>
<dbReference type="Proteomes" id="UP000326711">
    <property type="component" value="Chromosome"/>
</dbReference>
<dbReference type="KEGG" id="cuo:CUROG_07690"/>
<organism evidence="2 3">
    <name type="scientific">Corynebacterium urogenitale</name>
    <dbReference type="NCBI Taxonomy" id="2487892"/>
    <lineage>
        <taxon>Bacteria</taxon>
        <taxon>Bacillati</taxon>
        <taxon>Actinomycetota</taxon>
        <taxon>Actinomycetes</taxon>
        <taxon>Mycobacteriales</taxon>
        <taxon>Corynebacteriaceae</taxon>
        <taxon>Corynebacterium</taxon>
    </lineage>
</organism>
<gene>
    <name evidence="2" type="ORF">CUROG_07690</name>
</gene>
<sequence>MVADSFPNRRHPRRPRRSFGKLGAAQDEGLRGTGLASGVLPGEQPAPESPDDEQSMSKDFYQDEAPPHWGKTL</sequence>
<evidence type="ECO:0000256" key="1">
    <source>
        <dbReference type="SAM" id="MobiDB-lite"/>
    </source>
</evidence>
<accession>A0A5J6ZBH1</accession>
<feature type="region of interest" description="Disordered" evidence="1">
    <location>
        <begin position="1"/>
        <end position="73"/>
    </location>
</feature>
<protein>
    <submittedName>
        <fullName evidence="2">Uncharacterized protein</fullName>
    </submittedName>
</protein>
<evidence type="ECO:0000313" key="2">
    <source>
        <dbReference type="EMBL" id="QFQ02887.1"/>
    </source>
</evidence>
<feature type="compositionally biased region" description="Basic residues" evidence="1">
    <location>
        <begin position="8"/>
        <end position="19"/>
    </location>
</feature>
<dbReference type="AlphaFoldDB" id="A0A5J6ZBH1"/>
<dbReference type="RefSeq" id="WP_151903197.1">
    <property type="nucleotide sequence ID" value="NZ_CP045032.1"/>
</dbReference>
<dbReference type="EMBL" id="CP045032">
    <property type="protein sequence ID" value="QFQ02887.1"/>
    <property type="molecule type" value="Genomic_DNA"/>
</dbReference>
<reference evidence="3" key="1">
    <citation type="submission" date="2019-10" db="EMBL/GenBank/DDBJ databases">
        <title>Complete genome sequence of Corynebacterium urogenitalis DSM 108747, isolated from the genital tract of a cow.</title>
        <authorList>
            <person name="Ruckert C."/>
            <person name="Ballas P."/>
            <person name="Wagener K."/>
            <person name="Drillich M."/>
            <person name="Kaempfer P."/>
            <person name="Busse H.-J."/>
            <person name="Ehling-Schulz M."/>
        </authorList>
    </citation>
    <scope>NUCLEOTIDE SEQUENCE [LARGE SCALE GENOMIC DNA]</scope>
    <source>
        <strain evidence="3">LMM 1652</strain>
    </source>
</reference>